<dbReference type="SMART" id="SM00448">
    <property type="entry name" value="REC"/>
    <property type="match status" value="1"/>
</dbReference>
<dbReference type="SMART" id="SM00421">
    <property type="entry name" value="HTH_LUXR"/>
    <property type="match status" value="1"/>
</dbReference>
<dbReference type="InterPro" id="IPR016032">
    <property type="entry name" value="Sig_transdc_resp-reg_C-effctor"/>
</dbReference>
<keyword evidence="2" id="KW-0805">Transcription regulation</keyword>
<protein>
    <submittedName>
        <fullName evidence="8">Response regulator transcription factor</fullName>
    </submittedName>
</protein>
<dbReference type="PROSITE" id="PS00622">
    <property type="entry name" value="HTH_LUXR_1"/>
    <property type="match status" value="1"/>
</dbReference>
<dbReference type="GO" id="GO:0003677">
    <property type="term" value="F:DNA binding"/>
    <property type="evidence" value="ECO:0007669"/>
    <property type="project" value="UniProtKB-KW"/>
</dbReference>
<dbReference type="Pfam" id="PF00196">
    <property type="entry name" value="GerE"/>
    <property type="match status" value="1"/>
</dbReference>
<dbReference type="CDD" id="cd17535">
    <property type="entry name" value="REC_NarL-like"/>
    <property type="match status" value="1"/>
</dbReference>
<dbReference type="PROSITE" id="PS50043">
    <property type="entry name" value="HTH_LUXR_2"/>
    <property type="match status" value="1"/>
</dbReference>
<accession>A0A8J6TDN7</accession>
<dbReference type="InterPro" id="IPR039420">
    <property type="entry name" value="WalR-like"/>
</dbReference>
<comment type="caution">
    <text evidence="8">The sequence shown here is derived from an EMBL/GenBank/DDBJ whole genome shotgun (WGS) entry which is preliminary data.</text>
</comment>
<dbReference type="Proteomes" id="UP000614424">
    <property type="component" value="Unassembled WGS sequence"/>
</dbReference>
<keyword evidence="4" id="KW-0804">Transcription</keyword>
<name>A0A8J6TDN7_9BACT</name>
<feature type="domain" description="Response regulatory" evidence="7">
    <location>
        <begin position="5"/>
        <end position="121"/>
    </location>
</feature>
<dbReference type="InterPro" id="IPR011006">
    <property type="entry name" value="CheY-like_superfamily"/>
</dbReference>
<feature type="domain" description="HTH luxR-type" evidence="6">
    <location>
        <begin position="156"/>
        <end position="221"/>
    </location>
</feature>
<dbReference type="CDD" id="cd06170">
    <property type="entry name" value="LuxR_C_like"/>
    <property type="match status" value="1"/>
</dbReference>
<evidence type="ECO:0000259" key="6">
    <source>
        <dbReference type="PROSITE" id="PS50043"/>
    </source>
</evidence>
<dbReference type="GO" id="GO:0006355">
    <property type="term" value="P:regulation of DNA-templated transcription"/>
    <property type="evidence" value="ECO:0007669"/>
    <property type="project" value="InterPro"/>
</dbReference>
<dbReference type="InterPro" id="IPR001789">
    <property type="entry name" value="Sig_transdc_resp-reg_receiver"/>
</dbReference>
<dbReference type="Pfam" id="PF00072">
    <property type="entry name" value="Response_reg"/>
    <property type="match status" value="1"/>
</dbReference>
<dbReference type="Gene3D" id="3.40.50.2300">
    <property type="match status" value="1"/>
</dbReference>
<organism evidence="8 9">
    <name type="scientific">Candidatus Desulfobia pelagia</name>
    <dbReference type="NCBI Taxonomy" id="2841692"/>
    <lineage>
        <taxon>Bacteria</taxon>
        <taxon>Pseudomonadati</taxon>
        <taxon>Thermodesulfobacteriota</taxon>
        <taxon>Desulfobulbia</taxon>
        <taxon>Desulfobulbales</taxon>
        <taxon>Desulfobulbaceae</taxon>
        <taxon>Candidatus Desulfobia</taxon>
    </lineage>
</organism>
<evidence type="ECO:0000256" key="3">
    <source>
        <dbReference type="ARBA" id="ARBA00023125"/>
    </source>
</evidence>
<evidence type="ECO:0000313" key="8">
    <source>
        <dbReference type="EMBL" id="MBC8319041.1"/>
    </source>
</evidence>
<dbReference type="InterPro" id="IPR000792">
    <property type="entry name" value="Tscrpt_reg_LuxR_C"/>
</dbReference>
<dbReference type="SUPFAM" id="SSF46894">
    <property type="entry name" value="C-terminal effector domain of the bipartite response regulators"/>
    <property type="match status" value="1"/>
</dbReference>
<feature type="modified residue" description="4-aspartylphosphate" evidence="5">
    <location>
        <position position="56"/>
    </location>
</feature>
<reference evidence="8 9" key="1">
    <citation type="submission" date="2020-08" db="EMBL/GenBank/DDBJ databases">
        <title>Bridging the membrane lipid divide: bacteria of the FCB group superphylum have the potential to synthesize archaeal ether lipids.</title>
        <authorList>
            <person name="Villanueva L."/>
            <person name="Von Meijenfeldt F.A.B."/>
            <person name="Westbye A.B."/>
            <person name="Yadav S."/>
            <person name="Hopmans E.C."/>
            <person name="Dutilh B.E."/>
            <person name="Sinninghe Damste J.S."/>
        </authorList>
    </citation>
    <scope>NUCLEOTIDE SEQUENCE [LARGE SCALE GENOMIC DNA]</scope>
    <source>
        <strain evidence="8">NIOZ-UU47</strain>
    </source>
</reference>
<dbReference type="PRINTS" id="PR00038">
    <property type="entry name" value="HTHLUXR"/>
</dbReference>
<dbReference type="PANTHER" id="PTHR43214">
    <property type="entry name" value="TWO-COMPONENT RESPONSE REGULATOR"/>
    <property type="match status" value="1"/>
</dbReference>
<evidence type="ECO:0000256" key="5">
    <source>
        <dbReference type="PROSITE-ProRule" id="PRU00169"/>
    </source>
</evidence>
<evidence type="ECO:0000256" key="2">
    <source>
        <dbReference type="ARBA" id="ARBA00023015"/>
    </source>
</evidence>
<gene>
    <name evidence="8" type="ORF">H8E41_14175</name>
</gene>
<sequence length="226" mass="24694">MNKIRIMLVDDHDVVRTGLKSLLSVESDMDVIAEAVNGAEAIEKISSVSPDVIVMDITMPTMDGMEATRQISKKFPDSKVLALTVHEDKQYFFEMLAAGAKGYITKQAAGEELVSAIRAVASGNVYLQPALARWLLDDYKRVNKGGIPGGAGQQDASADLEVLSDRERGVLEFVAEGLTTPEIAKELDLSPKTISRHRERIMNKLNIHSATALVRFAIRTGLIDVE</sequence>
<evidence type="ECO:0000256" key="4">
    <source>
        <dbReference type="ARBA" id="ARBA00023163"/>
    </source>
</evidence>
<dbReference type="GO" id="GO:0000160">
    <property type="term" value="P:phosphorelay signal transduction system"/>
    <property type="evidence" value="ECO:0007669"/>
    <property type="project" value="InterPro"/>
</dbReference>
<dbReference type="SUPFAM" id="SSF52172">
    <property type="entry name" value="CheY-like"/>
    <property type="match status" value="1"/>
</dbReference>
<proteinExistence type="predicted"/>
<dbReference type="AlphaFoldDB" id="A0A8J6TDN7"/>
<dbReference type="EMBL" id="JACNJZ010000217">
    <property type="protein sequence ID" value="MBC8319041.1"/>
    <property type="molecule type" value="Genomic_DNA"/>
</dbReference>
<evidence type="ECO:0000256" key="1">
    <source>
        <dbReference type="ARBA" id="ARBA00022553"/>
    </source>
</evidence>
<dbReference type="InterPro" id="IPR058245">
    <property type="entry name" value="NreC/VraR/RcsB-like_REC"/>
</dbReference>
<evidence type="ECO:0000313" key="9">
    <source>
        <dbReference type="Proteomes" id="UP000614424"/>
    </source>
</evidence>
<keyword evidence="3" id="KW-0238">DNA-binding</keyword>
<evidence type="ECO:0000259" key="7">
    <source>
        <dbReference type="PROSITE" id="PS50110"/>
    </source>
</evidence>
<dbReference type="PANTHER" id="PTHR43214:SF41">
    <property type="entry name" value="NITRATE_NITRITE RESPONSE REGULATOR PROTEIN NARP"/>
    <property type="match status" value="1"/>
</dbReference>
<dbReference type="PROSITE" id="PS50110">
    <property type="entry name" value="RESPONSE_REGULATORY"/>
    <property type="match status" value="1"/>
</dbReference>
<keyword evidence="1 5" id="KW-0597">Phosphoprotein</keyword>